<protein>
    <submittedName>
        <fullName evidence="1">Uncharacterized protein</fullName>
    </submittedName>
</protein>
<organism evidence="1 2">
    <name type="scientific">Trichinella spiralis</name>
    <name type="common">Trichina worm</name>
    <dbReference type="NCBI Taxonomy" id="6334"/>
    <lineage>
        <taxon>Eukaryota</taxon>
        <taxon>Metazoa</taxon>
        <taxon>Ecdysozoa</taxon>
        <taxon>Nematoda</taxon>
        <taxon>Enoplea</taxon>
        <taxon>Dorylaimia</taxon>
        <taxon>Trichinellida</taxon>
        <taxon>Trichinellidae</taxon>
        <taxon>Trichinella</taxon>
    </lineage>
</organism>
<reference evidence="1 2" key="1">
    <citation type="submission" date="2015-01" db="EMBL/GenBank/DDBJ databases">
        <title>Evolution of Trichinella species and genotypes.</title>
        <authorList>
            <person name="Korhonen P.K."/>
            <person name="Edoardo P."/>
            <person name="Giuseppe L.R."/>
            <person name="Gasser R.B."/>
        </authorList>
    </citation>
    <scope>NUCLEOTIDE SEQUENCE [LARGE SCALE GENOMIC DNA]</scope>
    <source>
        <strain evidence="1">ISS3</strain>
    </source>
</reference>
<sequence length="71" mass="8129">MNVAYNNIRFAIFSIAVVRCVIVHRTEDEKFLFFFGMYETMVQSSKKAIVEEFTAQPRGKLIAAVALAWIP</sequence>
<gene>
    <name evidence="1" type="ORF">T01_10702</name>
</gene>
<proteinExistence type="predicted"/>
<dbReference type="EMBL" id="JYDH01000115">
    <property type="protein sequence ID" value="KRY31572.1"/>
    <property type="molecule type" value="Genomic_DNA"/>
</dbReference>
<keyword evidence="2" id="KW-1185">Reference proteome</keyword>
<comment type="caution">
    <text evidence="1">The sequence shown here is derived from an EMBL/GenBank/DDBJ whole genome shotgun (WGS) entry which is preliminary data.</text>
</comment>
<evidence type="ECO:0000313" key="2">
    <source>
        <dbReference type="Proteomes" id="UP000054776"/>
    </source>
</evidence>
<name>A0A0V1B3C6_TRISP</name>
<accession>A0A0V1B3C6</accession>
<evidence type="ECO:0000313" key="1">
    <source>
        <dbReference type="EMBL" id="KRY31572.1"/>
    </source>
</evidence>
<dbReference type="AlphaFoldDB" id="A0A0V1B3C6"/>
<dbReference type="Proteomes" id="UP000054776">
    <property type="component" value="Unassembled WGS sequence"/>
</dbReference>
<dbReference type="InParanoid" id="A0A0V1B3C6"/>